<dbReference type="InterPro" id="IPR000182">
    <property type="entry name" value="GNAT_dom"/>
</dbReference>
<dbReference type="PROSITE" id="PS51186">
    <property type="entry name" value="GNAT"/>
    <property type="match status" value="1"/>
</dbReference>
<dbReference type="PANTHER" id="PTHR20531:SF1">
    <property type="entry name" value="N-ALPHA-ACETYLTRANSFERASE 40"/>
    <property type="match status" value="1"/>
</dbReference>
<evidence type="ECO:0000256" key="7">
    <source>
        <dbReference type="ARBA" id="ARBA00022679"/>
    </source>
</evidence>
<dbReference type="InterPro" id="IPR016181">
    <property type="entry name" value="Acyl_CoA_acyltransferase"/>
</dbReference>
<dbReference type="GO" id="GO:0010485">
    <property type="term" value="F:histone H4 acetyltransferase activity"/>
    <property type="evidence" value="ECO:0007669"/>
    <property type="project" value="InterPro"/>
</dbReference>
<dbReference type="GO" id="GO:1990189">
    <property type="term" value="F:protein N-terminal-serine acetyltransferase activity"/>
    <property type="evidence" value="ECO:0007669"/>
    <property type="project" value="UniProtKB-EC"/>
</dbReference>
<protein>
    <recommendedName>
        <fullName evidence="5">N-alpha-acetyltransferase 40</fullName>
        <ecNumber evidence="4">2.3.1.257</ecNumber>
    </recommendedName>
</protein>
<evidence type="ECO:0000256" key="11">
    <source>
        <dbReference type="ARBA" id="ARBA00049524"/>
    </source>
</evidence>
<evidence type="ECO:0000256" key="9">
    <source>
        <dbReference type="ARBA" id="ARBA00023315"/>
    </source>
</evidence>
<keyword evidence="7" id="KW-0808">Transferase</keyword>
<dbReference type="GO" id="GO:0005634">
    <property type="term" value="C:nucleus"/>
    <property type="evidence" value="ECO:0007669"/>
    <property type="project" value="UniProtKB-SubCell"/>
</dbReference>
<evidence type="ECO:0000256" key="5">
    <source>
        <dbReference type="ARBA" id="ARBA00015043"/>
    </source>
</evidence>
<keyword evidence="9" id="KW-0012">Acyltransferase</keyword>
<evidence type="ECO:0000256" key="10">
    <source>
        <dbReference type="ARBA" id="ARBA00047821"/>
    </source>
</evidence>
<dbReference type="RefSeq" id="XP_018227869.1">
    <property type="nucleotide sequence ID" value="XM_018375921.1"/>
</dbReference>
<reference evidence="14" key="1">
    <citation type="journal article" date="2016" name="Nat. Commun.">
        <title>Genome analysis of three Pneumocystis species reveals adaptation mechanisms to life exclusively in mammalian hosts.</title>
        <authorList>
            <person name="Ma L."/>
            <person name="Chen Z."/>
            <person name="Huang D.W."/>
            <person name="Kutty G."/>
            <person name="Ishihara M."/>
            <person name="Wang H."/>
            <person name="Abouelleil A."/>
            <person name="Bishop L."/>
            <person name="Davey E."/>
            <person name="Deng R."/>
            <person name="Deng X."/>
            <person name="Fan L."/>
            <person name="Fantoni G."/>
            <person name="Fitzgerald M."/>
            <person name="Gogineni E."/>
            <person name="Goldberg J.M."/>
            <person name="Handley G."/>
            <person name="Hu X."/>
            <person name="Huber C."/>
            <person name="Jiao X."/>
            <person name="Jones K."/>
            <person name="Levin J.Z."/>
            <person name="Liu Y."/>
            <person name="Macdonald P."/>
            <person name="Melnikov A."/>
            <person name="Raley C."/>
            <person name="Sassi M."/>
            <person name="Sherman B.T."/>
            <person name="Song X."/>
            <person name="Sykes S."/>
            <person name="Tran B."/>
            <person name="Walsh L."/>
            <person name="Xia Y."/>
            <person name="Yang J."/>
            <person name="Young S."/>
            <person name="Zeng Q."/>
            <person name="Zheng X."/>
            <person name="Stephens R."/>
            <person name="Nusbaum C."/>
            <person name="Birren B.W."/>
            <person name="Azadi P."/>
            <person name="Lempicki R.A."/>
            <person name="Cuomo C.A."/>
            <person name="Kovacs J.A."/>
        </authorList>
    </citation>
    <scope>NUCLEOTIDE SEQUENCE [LARGE SCALE GENOMIC DNA]</scope>
    <source>
        <strain evidence="14">RU7</strain>
    </source>
</reference>
<comment type="catalytic activity">
    <reaction evidence="10">
        <text>N-terminal L-seryl-[histone H2A] + acetyl-CoA = N-terminal N(alpha)-acetyl-L-seryl-[histone H2A] + CoA + H(+)</text>
        <dbReference type="Rhea" id="RHEA:50600"/>
        <dbReference type="Rhea" id="RHEA-COMP:12742"/>
        <dbReference type="Rhea" id="RHEA-COMP:12744"/>
        <dbReference type="ChEBI" id="CHEBI:15378"/>
        <dbReference type="ChEBI" id="CHEBI:57287"/>
        <dbReference type="ChEBI" id="CHEBI:57288"/>
        <dbReference type="ChEBI" id="CHEBI:64738"/>
        <dbReference type="ChEBI" id="CHEBI:83690"/>
        <dbReference type="EC" id="2.3.1.257"/>
    </reaction>
</comment>
<keyword evidence="6" id="KW-0963">Cytoplasm</keyword>
<dbReference type="Pfam" id="PF00583">
    <property type="entry name" value="Acetyltransf_1"/>
    <property type="match status" value="1"/>
</dbReference>
<dbReference type="CDD" id="cd04301">
    <property type="entry name" value="NAT_SF"/>
    <property type="match status" value="1"/>
</dbReference>
<dbReference type="Gene3D" id="3.40.630.30">
    <property type="match status" value="1"/>
</dbReference>
<dbReference type="PANTHER" id="PTHR20531">
    <property type="entry name" value="N-ALPHA-ACETYLTRANSFERASE 40"/>
    <property type="match status" value="1"/>
</dbReference>
<evidence type="ECO:0000313" key="14">
    <source>
        <dbReference type="Proteomes" id="UP000053447"/>
    </source>
</evidence>
<proteinExistence type="inferred from homology"/>
<dbReference type="GeneID" id="28942176"/>
<comment type="similarity">
    <text evidence="3">Belongs to the acetyltransferase family. NAA40 subfamily.</text>
</comment>
<comment type="caution">
    <text evidence="13">The sequence shown here is derived from an EMBL/GenBank/DDBJ whole genome shotgun (WGS) entry which is preliminary data.</text>
</comment>
<keyword evidence="8" id="KW-0539">Nucleus</keyword>
<evidence type="ECO:0000256" key="3">
    <source>
        <dbReference type="ARBA" id="ARBA00008870"/>
    </source>
</evidence>
<dbReference type="GO" id="GO:0005737">
    <property type="term" value="C:cytoplasm"/>
    <property type="evidence" value="ECO:0007669"/>
    <property type="project" value="UniProtKB-SubCell"/>
</dbReference>
<evidence type="ECO:0000259" key="12">
    <source>
        <dbReference type="PROSITE" id="PS51186"/>
    </source>
</evidence>
<dbReference type="VEuPathDB" id="FungiDB:T551_03658"/>
<evidence type="ECO:0000256" key="6">
    <source>
        <dbReference type="ARBA" id="ARBA00022490"/>
    </source>
</evidence>
<evidence type="ECO:0000256" key="1">
    <source>
        <dbReference type="ARBA" id="ARBA00004123"/>
    </source>
</evidence>
<evidence type="ECO:0000313" key="13">
    <source>
        <dbReference type="EMBL" id="KTW25822.1"/>
    </source>
</evidence>
<dbReference type="OrthoDB" id="424551at2759"/>
<comment type="subcellular location">
    <subcellularLocation>
        <location evidence="2">Cytoplasm</location>
    </subcellularLocation>
    <subcellularLocation>
        <location evidence="1">Nucleus</location>
    </subcellularLocation>
</comment>
<organism evidence="13 14">
    <name type="scientific">Pneumocystis jirovecii (strain RU7)</name>
    <name type="common">Human pneumocystis pneumonia agent</name>
    <dbReference type="NCBI Taxonomy" id="1408657"/>
    <lineage>
        <taxon>Eukaryota</taxon>
        <taxon>Fungi</taxon>
        <taxon>Dikarya</taxon>
        <taxon>Ascomycota</taxon>
        <taxon>Taphrinomycotina</taxon>
        <taxon>Pneumocystomycetes</taxon>
        <taxon>Pneumocystaceae</taxon>
        <taxon>Pneumocystis</taxon>
    </lineage>
</organism>
<dbReference type="AlphaFoldDB" id="A0A0W4ZBY5"/>
<name>A0A0W4ZBY5_PNEJ7</name>
<evidence type="ECO:0000256" key="2">
    <source>
        <dbReference type="ARBA" id="ARBA00004496"/>
    </source>
</evidence>
<feature type="domain" description="N-acetyltransferase" evidence="12">
    <location>
        <begin position="58"/>
        <end position="197"/>
    </location>
</feature>
<dbReference type="InterPro" id="IPR039949">
    <property type="entry name" value="NAA40"/>
</dbReference>
<sequence>MKEINLVKSKNNNKEKQVQKNNIVEIANNVCLNTLRNLIPYNKIYNFKNNDVYDIQLFDIKNIKKDDIYTCFRLVKNNLEEMYKKSSMGWSSRRKIKEMREEYIKYIIVRKDGQHDIVGFLSYQIVIEGDECVIYCYEVQVMQKYHRSGIGYHLMNIMESLGLKLGLQKAMLTVFNSNERALFNISLDTLKMKFHHL</sequence>
<dbReference type="GO" id="GO:0043998">
    <property type="term" value="F:histone H2A acetyltransferase activity"/>
    <property type="evidence" value="ECO:0007669"/>
    <property type="project" value="InterPro"/>
</dbReference>
<dbReference type="Proteomes" id="UP000053447">
    <property type="component" value="Unassembled WGS sequence"/>
</dbReference>
<evidence type="ECO:0000256" key="8">
    <source>
        <dbReference type="ARBA" id="ARBA00023242"/>
    </source>
</evidence>
<gene>
    <name evidence="13" type="ORF">T551_03658</name>
</gene>
<evidence type="ECO:0000256" key="4">
    <source>
        <dbReference type="ARBA" id="ARBA00012950"/>
    </source>
</evidence>
<comment type="catalytic activity">
    <reaction evidence="11">
        <text>N-terminal L-seryl-[histone H4] + acetyl-CoA = N-terminal N(alpha)-acetyl-L-seryl-[histone H4] + CoA + H(+)</text>
        <dbReference type="Rhea" id="RHEA:50596"/>
        <dbReference type="Rhea" id="RHEA-COMP:12740"/>
        <dbReference type="Rhea" id="RHEA-COMP:12743"/>
        <dbReference type="ChEBI" id="CHEBI:15378"/>
        <dbReference type="ChEBI" id="CHEBI:57287"/>
        <dbReference type="ChEBI" id="CHEBI:57288"/>
        <dbReference type="ChEBI" id="CHEBI:64738"/>
        <dbReference type="ChEBI" id="CHEBI:83690"/>
        <dbReference type="EC" id="2.3.1.257"/>
    </reaction>
</comment>
<keyword evidence="14" id="KW-1185">Reference proteome</keyword>
<dbReference type="EC" id="2.3.1.257" evidence="4"/>
<accession>A0A0W4ZBY5</accession>
<dbReference type="STRING" id="1408657.A0A0W4ZBY5"/>
<dbReference type="SUPFAM" id="SSF55729">
    <property type="entry name" value="Acyl-CoA N-acyltransferases (Nat)"/>
    <property type="match status" value="1"/>
</dbReference>
<dbReference type="EMBL" id="LFWA01000020">
    <property type="protein sequence ID" value="KTW25822.1"/>
    <property type="molecule type" value="Genomic_DNA"/>
</dbReference>